<dbReference type="PANTHER" id="PTHR46481">
    <property type="entry name" value="ZINC FINGER BED DOMAIN-CONTAINING PROTEIN 4"/>
    <property type="match status" value="1"/>
</dbReference>
<evidence type="ECO:0000313" key="7">
    <source>
        <dbReference type="EMBL" id="RWS21706.1"/>
    </source>
</evidence>
<keyword evidence="3" id="KW-0863">Zinc-finger</keyword>
<dbReference type="EMBL" id="NCKV01011157">
    <property type="protein sequence ID" value="RWS21706.1"/>
    <property type="molecule type" value="Genomic_DNA"/>
</dbReference>
<keyword evidence="5" id="KW-0539">Nucleus</keyword>
<dbReference type="VEuPathDB" id="VectorBase:LDEU010333"/>
<evidence type="ECO:0000313" key="8">
    <source>
        <dbReference type="Proteomes" id="UP000288716"/>
    </source>
</evidence>
<dbReference type="GO" id="GO:0005634">
    <property type="term" value="C:nucleus"/>
    <property type="evidence" value="ECO:0007669"/>
    <property type="project" value="UniProtKB-SubCell"/>
</dbReference>
<evidence type="ECO:0000256" key="3">
    <source>
        <dbReference type="ARBA" id="ARBA00022771"/>
    </source>
</evidence>
<dbReference type="SUPFAM" id="SSF53098">
    <property type="entry name" value="Ribonuclease H-like"/>
    <property type="match status" value="1"/>
</dbReference>
<name>A0A443S2F9_9ACAR</name>
<dbReference type="GO" id="GO:0008270">
    <property type="term" value="F:zinc ion binding"/>
    <property type="evidence" value="ECO:0007669"/>
    <property type="project" value="UniProtKB-KW"/>
</dbReference>
<protein>
    <recommendedName>
        <fullName evidence="6">HAT C-terminal dimerisation domain-containing protein</fullName>
    </recommendedName>
</protein>
<feature type="domain" description="HAT C-terminal dimerisation" evidence="6">
    <location>
        <begin position="281"/>
        <end position="362"/>
    </location>
</feature>
<dbReference type="PANTHER" id="PTHR46481:SF10">
    <property type="entry name" value="ZINC FINGER BED DOMAIN-CONTAINING PROTEIN 39"/>
    <property type="match status" value="1"/>
</dbReference>
<dbReference type="InterPro" id="IPR012337">
    <property type="entry name" value="RNaseH-like_sf"/>
</dbReference>
<evidence type="ECO:0000256" key="1">
    <source>
        <dbReference type="ARBA" id="ARBA00004123"/>
    </source>
</evidence>
<sequence length="363" mass="41726">MESTLNILKEFGIDDKDLVFVTDNAIAMKSAFKNKIWMGCSSHNLNLVQKHAFKDLNGILEPIKLLLHHAKELVTWSKRSKDVAELKTTLKQCIEVRWDSRYNMLQSISDNYLSLKELIRKKPTGKVAEHLQYIPEDILKKLLFLLEPLKTTRISLCQEKEATIHLVLPAKMFLLEFYGEMSTDEAWEAELKKRIRIQLKQYLLIHQLHQFALLLLPSHRGMNKIVTAAEREDLIEKLILVIGPDTPVSTSETQESRTCSSRNILASFRDASASNSAGLGEVRRYMAAFFNEEQQDLAPSKFWHTQKHVFPKLAAYANHLFSIPATNLSSERNFNYASLTISDRRSRLEPLTVDKLLFLRANC</sequence>
<reference evidence="7 8" key="1">
    <citation type="journal article" date="2018" name="Gigascience">
        <title>Genomes of trombidid mites reveal novel predicted allergens and laterally-transferred genes associated with secondary metabolism.</title>
        <authorList>
            <person name="Dong X."/>
            <person name="Chaisiri K."/>
            <person name="Xia D."/>
            <person name="Armstrong S.D."/>
            <person name="Fang Y."/>
            <person name="Donnelly M.J."/>
            <person name="Kadowaki T."/>
            <person name="McGarry J.W."/>
            <person name="Darby A.C."/>
            <person name="Makepeace B.L."/>
        </authorList>
    </citation>
    <scope>NUCLEOTIDE SEQUENCE [LARGE SCALE GENOMIC DNA]</scope>
    <source>
        <strain evidence="7">UoL-UT</strain>
    </source>
</reference>
<dbReference type="InterPro" id="IPR052035">
    <property type="entry name" value="ZnF_BED_domain_contain"/>
</dbReference>
<keyword evidence="8" id="KW-1185">Reference proteome</keyword>
<dbReference type="OrthoDB" id="6489574at2759"/>
<organism evidence="7 8">
    <name type="scientific">Leptotrombidium deliense</name>
    <dbReference type="NCBI Taxonomy" id="299467"/>
    <lineage>
        <taxon>Eukaryota</taxon>
        <taxon>Metazoa</taxon>
        <taxon>Ecdysozoa</taxon>
        <taxon>Arthropoda</taxon>
        <taxon>Chelicerata</taxon>
        <taxon>Arachnida</taxon>
        <taxon>Acari</taxon>
        <taxon>Acariformes</taxon>
        <taxon>Trombidiformes</taxon>
        <taxon>Prostigmata</taxon>
        <taxon>Anystina</taxon>
        <taxon>Parasitengona</taxon>
        <taxon>Trombiculoidea</taxon>
        <taxon>Trombiculidae</taxon>
        <taxon>Leptotrombidium</taxon>
    </lineage>
</organism>
<evidence type="ECO:0000256" key="4">
    <source>
        <dbReference type="ARBA" id="ARBA00022833"/>
    </source>
</evidence>
<dbReference type="Proteomes" id="UP000288716">
    <property type="component" value="Unassembled WGS sequence"/>
</dbReference>
<evidence type="ECO:0000256" key="5">
    <source>
        <dbReference type="ARBA" id="ARBA00023242"/>
    </source>
</evidence>
<keyword evidence="2" id="KW-0479">Metal-binding</keyword>
<proteinExistence type="predicted"/>
<gene>
    <name evidence="7" type="ORF">B4U80_11788</name>
</gene>
<accession>A0A443S2F9</accession>
<evidence type="ECO:0000256" key="2">
    <source>
        <dbReference type="ARBA" id="ARBA00022723"/>
    </source>
</evidence>
<comment type="caution">
    <text evidence="7">The sequence shown here is derived from an EMBL/GenBank/DDBJ whole genome shotgun (WGS) entry which is preliminary data.</text>
</comment>
<dbReference type="AlphaFoldDB" id="A0A443S2F9"/>
<dbReference type="InterPro" id="IPR008906">
    <property type="entry name" value="HATC_C_dom"/>
</dbReference>
<evidence type="ECO:0000259" key="6">
    <source>
        <dbReference type="Pfam" id="PF05699"/>
    </source>
</evidence>
<keyword evidence="4" id="KW-0862">Zinc</keyword>
<comment type="subcellular location">
    <subcellularLocation>
        <location evidence="1">Nucleus</location>
    </subcellularLocation>
</comment>
<dbReference type="GO" id="GO:0046983">
    <property type="term" value="F:protein dimerization activity"/>
    <property type="evidence" value="ECO:0007669"/>
    <property type="project" value="InterPro"/>
</dbReference>
<dbReference type="Pfam" id="PF05699">
    <property type="entry name" value="Dimer_Tnp_hAT"/>
    <property type="match status" value="1"/>
</dbReference>